<proteinExistence type="predicted"/>
<dbReference type="GO" id="GO:0006801">
    <property type="term" value="P:superoxide metabolic process"/>
    <property type="evidence" value="ECO:0007669"/>
    <property type="project" value="InterPro"/>
</dbReference>
<accession>A0A1D6PAB1</accession>
<dbReference type="SUPFAM" id="SSF49329">
    <property type="entry name" value="Cu,Zn superoxide dismutase-like"/>
    <property type="match status" value="1"/>
</dbReference>
<evidence type="ECO:0000313" key="1">
    <source>
        <dbReference type="EMBL" id="AQL06660.1"/>
    </source>
</evidence>
<reference evidence="1" key="1">
    <citation type="submission" date="2015-12" db="EMBL/GenBank/DDBJ databases">
        <title>Update maize B73 reference genome by single molecule sequencing technologies.</title>
        <authorList>
            <consortium name="Maize Genome Sequencing Project"/>
            <person name="Ware D."/>
        </authorList>
    </citation>
    <scope>NUCLEOTIDE SEQUENCE</scope>
    <source>
        <tissue evidence="1">Seedling</tissue>
    </source>
</reference>
<dbReference type="PROSITE" id="PS00332">
    <property type="entry name" value="SOD_CU_ZN_2"/>
    <property type="match status" value="1"/>
</dbReference>
<dbReference type="GO" id="GO:0046872">
    <property type="term" value="F:metal ion binding"/>
    <property type="evidence" value="ECO:0007669"/>
    <property type="project" value="InterPro"/>
</dbReference>
<sequence>MILERVLFRAVLLNGPSQILTAVGFLFARSGGHELSKSTGNAGGRVACGIIGLQG</sequence>
<dbReference type="AlphaFoldDB" id="A0A1D6PAB1"/>
<gene>
    <name evidence="1" type="ORF">ZEAMMB73_Zm00001d047479</name>
</gene>
<dbReference type="InterPro" id="IPR018152">
    <property type="entry name" value="SOD_Cu/Zn_BS"/>
</dbReference>
<protein>
    <submittedName>
        <fullName evidence="1">Superoxide dismutase</fullName>
    </submittedName>
</protein>
<dbReference type="InterPro" id="IPR036423">
    <property type="entry name" value="SOD-like_Cu/Zn_dom_sf"/>
</dbReference>
<dbReference type="EMBL" id="CM000785">
    <property type="protein sequence ID" value="AQL06660.1"/>
    <property type="molecule type" value="Genomic_DNA"/>
</dbReference>
<dbReference type="Gene3D" id="2.60.40.200">
    <property type="entry name" value="Superoxide dismutase, copper/zinc binding domain"/>
    <property type="match status" value="1"/>
</dbReference>
<name>A0A1D6PAB1_MAIZE</name>
<organism evidence="1">
    <name type="scientific">Zea mays</name>
    <name type="common">Maize</name>
    <dbReference type="NCBI Taxonomy" id="4577"/>
    <lineage>
        <taxon>Eukaryota</taxon>
        <taxon>Viridiplantae</taxon>
        <taxon>Streptophyta</taxon>
        <taxon>Embryophyta</taxon>
        <taxon>Tracheophyta</taxon>
        <taxon>Spermatophyta</taxon>
        <taxon>Magnoliopsida</taxon>
        <taxon>Liliopsida</taxon>
        <taxon>Poales</taxon>
        <taxon>Poaceae</taxon>
        <taxon>PACMAD clade</taxon>
        <taxon>Panicoideae</taxon>
        <taxon>Andropogonodae</taxon>
        <taxon>Andropogoneae</taxon>
        <taxon>Tripsacinae</taxon>
        <taxon>Zea</taxon>
    </lineage>
</organism>